<keyword evidence="1" id="KW-0238">DNA-binding</keyword>
<dbReference type="Gene3D" id="1.10.443.10">
    <property type="entry name" value="Intergrase catalytic core"/>
    <property type="match status" value="1"/>
</dbReference>
<evidence type="ECO:0000256" key="1">
    <source>
        <dbReference type="ARBA" id="ARBA00023125"/>
    </source>
</evidence>
<dbReference type="GO" id="GO:0006310">
    <property type="term" value="P:DNA recombination"/>
    <property type="evidence" value="ECO:0007669"/>
    <property type="project" value="UniProtKB-KW"/>
</dbReference>
<dbReference type="SUPFAM" id="SSF56349">
    <property type="entry name" value="DNA breaking-rejoining enzymes"/>
    <property type="match status" value="1"/>
</dbReference>
<accession>A0A5B7X4H8</accession>
<dbReference type="Proteomes" id="UP000309016">
    <property type="component" value="Chromosome"/>
</dbReference>
<organism evidence="5 6">
    <name type="scientific">Antarcticibacterium flavum</name>
    <dbReference type="NCBI Taxonomy" id="2058175"/>
    <lineage>
        <taxon>Bacteria</taxon>
        <taxon>Pseudomonadati</taxon>
        <taxon>Bacteroidota</taxon>
        <taxon>Flavobacteriia</taxon>
        <taxon>Flavobacteriales</taxon>
        <taxon>Flavobacteriaceae</taxon>
        <taxon>Antarcticibacterium</taxon>
    </lineage>
</organism>
<dbReference type="RefSeq" id="WP_139066869.1">
    <property type="nucleotide sequence ID" value="NZ_CP040812.1"/>
</dbReference>
<evidence type="ECO:0000313" key="5">
    <source>
        <dbReference type="EMBL" id="QCY70307.1"/>
    </source>
</evidence>
<dbReference type="Pfam" id="PF13102">
    <property type="entry name" value="Phage_int_SAM_5"/>
    <property type="match status" value="1"/>
</dbReference>
<name>A0A5B7X4H8_9FLAO</name>
<dbReference type="GO" id="GO:0003677">
    <property type="term" value="F:DNA binding"/>
    <property type="evidence" value="ECO:0007669"/>
    <property type="project" value="UniProtKB-KW"/>
</dbReference>
<dbReference type="AlphaFoldDB" id="A0A5B7X4H8"/>
<feature type="domain" description="Phage integrase SAM-like" evidence="4">
    <location>
        <begin position="136"/>
        <end position="212"/>
    </location>
</feature>
<dbReference type="OrthoDB" id="892893at2"/>
<evidence type="ECO:0000256" key="2">
    <source>
        <dbReference type="ARBA" id="ARBA00023172"/>
    </source>
</evidence>
<dbReference type="InterPro" id="IPR025269">
    <property type="entry name" value="SAM-like_dom"/>
</dbReference>
<feature type="coiled-coil region" evidence="3">
    <location>
        <begin position="54"/>
        <end position="84"/>
    </location>
</feature>
<evidence type="ECO:0000313" key="6">
    <source>
        <dbReference type="Proteomes" id="UP000309016"/>
    </source>
</evidence>
<sequence>MATVKYIIRGKEDPVTIYLRFIHGRKHDYIKSTGKIINISNCILSGSGKKSPILEGVKRNSKEMKNLNRKLRDLKNQIIDRYDEAAPGEINSEWLQKQIDIFNGNVAVEETAKSDLLVDAIQNIIDTAGLRENSKGGLGLSKNRIDNYKNLLQIIIKYQGKKRLKVQDVDIKFGKDFLDWMLNKRNYAESYAKKKIDDLKTVCADAEINGFTVSPQLKRVKGGKAKNQYILYLSPQELQTIEQAPLTSKSLLNTRKWLLLGCNLGQRGQDLLNLTEENFVTRNGLEVIELKQEKTGKQVTIPVLPVTKEILKEGLPYNISLQKFNKHLKDLCKEVGIDEVIPGMKIEMVDKNGKIIPKDKNGKRKEKGEKRKVKGSFPKWQLMSSHVCRRSFATNTYGKLPTPLIMQITAHSTEKMFLGYIGKSSMDYAQQIADFYAKEAQKTVIK</sequence>
<dbReference type="InterPro" id="IPR013762">
    <property type="entry name" value="Integrase-like_cat_sf"/>
</dbReference>
<dbReference type="InterPro" id="IPR011010">
    <property type="entry name" value="DNA_brk_join_enz"/>
</dbReference>
<protein>
    <submittedName>
        <fullName evidence="5">Integrase</fullName>
    </submittedName>
</protein>
<dbReference type="EMBL" id="CP040812">
    <property type="protein sequence ID" value="QCY70307.1"/>
    <property type="molecule type" value="Genomic_DNA"/>
</dbReference>
<keyword evidence="3" id="KW-0175">Coiled coil</keyword>
<keyword evidence="2" id="KW-0233">DNA recombination</keyword>
<dbReference type="Gene3D" id="1.10.150.130">
    <property type="match status" value="1"/>
</dbReference>
<dbReference type="GO" id="GO:0015074">
    <property type="term" value="P:DNA integration"/>
    <property type="evidence" value="ECO:0007669"/>
    <property type="project" value="InterPro"/>
</dbReference>
<dbReference type="InterPro" id="IPR010998">
    <property type="entry name" value="Integrase_recombinase_N"/>
</dbReference>
<keyword evidence="6" id="KW-1185">Reference proteome</keyword>
<dbReference type="KEGG" id="afla:FHG64_13340"/>
<evidence type="ECO:0000256" key="3">
    <source>
        <dbReference type="SAM" id="Coils"/>
    </source>
</evidence>
<reference evidence="5 6" key="1">
    <citation type="submission" date="2019-06" db="EMBL/GenBank/DDBJ databases">
        <title>Complete genome sequence of Antarcticibacterium flavum KCTC 52984T from an Antarctic marine sediment.</title>
        <authorList>
            <person name="Lee Y.M."/>
            <person name="Shin S.C."/>
        </authorList>
    </citation>
    <scope>NUCLEOTIDE SEQUENCE [LARGE SCALE GENOMIC DNA]</scope>
    <source>
        <strain evidence="5 6">KCTC 52984</strain>
    </source>
</reference>
<gene>
    <name evidence="5" type="ORF">FHG64_13340</name>
</gene>
<evidence type="ECO:0000259" key="4">
    <source>
        <dbReference type="Pfam" id="PF13102"/>
    </source>
</evidence>
<proteinExistence type="predicted"/>